<dbReference type="RefSeq" id="WP_155713043.1">
    <property type="nucleotide sequence ID" value="NZ_WOAD01000219.1"/>
</dbReference>
<dbReference type="Proteomes" id="UP000433532">
    <property type="component" value="Unassembled WGS sequence"/>
</dbReference>
<dbReference type="NCBIfam" id="TIGR03755">
    <property type="entry name" value="conj_TIGR03755"/>
    <property type="match status" value="1"/>
</dbReference>
<accession>A0A844NVK2</accession>
<dbReference type="AlphaFoldDB" id="A0A844NVK2"/>
<sequence>GGNDGVTWVGGDKAGGSGQKPIRIVNDVTRAGYNLLTSRSVKDSSSVPSASCNNGLVCNTWSSPQEAAAFATRVLGEQQQQTCEGCQKTVTAAGVGLTPLIQETYDKKLQSLQELLSKSKPLTAENLAAAGTDALPITRGVIEALRDERDQDVLARRLASDVSLMDVLSKALLLQRLMFAGAKEPNVAANGLATQAVDQQTSLLQQEIS</sequence>
<reference evidence="1 2" key="1">
    <citation type="submission" date="2019-11" db="EMBL/GenBank/DDBJ databases">
        <title>Genomes of ocular Pseudomonas aeruginosa isolates.</title>
        <authorList>
            <person name="Khan M."/>
            <person name="Rice S.A."/>
            <person name="Willcox M.D.P."/>
            <person name="Stapleton F."/>
        </authorList>
    </citation>
    <scope>NUCLEOTIDE SEQUENCE [LARGE SCALE GENOMIC DNA]</scope>
    <source>
        <strain evidence="1 2">PA221</strain>
    </source>
</reference>
<evidence type="ECO:0000313" key="2">
    <source>
        <dbReference type="Proteomes" id="UP000433532"/>
    </source>
</evidence>
<protein>
    <submittedName>
        <fullName evidence="1">Integrating conjugative element protein</fullName>
    </submittedName>
</protein>
<dbReference type="EMBL" id="WOAD01000219">
    <property type="protein sequence ID" value="MUI40009.1"/>
    <property type="molecule type" value="Genomic_DNA"/>
</dbReference>
<proteinExistence type="predicted"/>
<feature type="non-terminal residue" evidence="1">
    <location>
        <position position="209"/>
    </location>
</feature>
<name>A0A844NVK2_PSEAI</name>
<gene>
    <name evidence="1" type="ORF">GNQ48_34315</name>
</gene>
<feature type="non-terminal residue" evidence="1">
    <location>
        <position position="1"/>
    </location>
</feature>
<evidence type="ECO:0000313" key="1">
    <source>
        <dbReference type="EMBL" id="MUI40009.1"/>
    </source>
</evidence>
<organism evidence="1 2">
    <name type="scientific">Pseudomonas aeruginosa</name>
    <dbReference type="NCBI Taxonomy" id="287"/>
    <lineage>
        <taxon>Bacteria</taxon>
        <taxon>Pseudomonadati</taxon>
        <taxon>Pseudomonadota</taxon>
        <taxon>Gammaproteobacteria</taxon>
        <taxon>Pseudomonadales</taxon>
        <taxon>Pseudomonadaceae</taxon>
        <taxon>Pseudomonas</taxon>
    </lineage>
</organism>
<dbReference type="InterPro" id="IPR021204">
    <property type="entry name" value="Integr_conj_element_PFL4711"/>
</dbReference>
<comment type="caution">
    <text evidence="1">The sequence shown here is derived from an EMBL/GenBank/DDBJ whole genome shotgun (WGS) entry which is preliminary data.</text>
</comment>